<dbReference type="PANTHER" id="PTHR43667">
    <property type="entry name" value="CYCLOPROPANE-FATTY-ACYL-PHOSPHOLIPID SYNTHASE"/>
    <property type="match status" value="1"/>
</dbReference>
<gene>
    <name evidence="6" type="ORF">HNR73_006473</name>
</gene>
<keyword evidence="7" id="KW-1185">Reference proteome</keyword>
<dbReference type="EC" id="2.1.1.79" evidence="6"/>
<dbReference type="CDD" id="cd02440">
    <property type="entry name" value="AdoMet_MTases"/>
    <property type="match status" value="1"/>
</dbReference>
<dbReference type="Gene3D" id="3.40.50.150">
    <property type="entry name" value="Vaccinia Virus protein VP39"/>
    <property type="match status" value="1"/>
</dbReference>
<dbReference type="Proteomes" id="UP000548476">
    <property type="component" value="Unassembled WGS sequence"/>
</dbReference>
<dbReference type="InterPro" id="IPR029063">
    <property type="entry name" value="SAM-dependent_MTases_sf"/>
</dbReference>
<proteinExistence type="inferred from homology"/>
<dbReference type="RefSeq" id="WP_184791373.1">
    <property type="nucleotide sequence ID" value="NZ_BONT01000069.1"/>
</dbReference>
<dbReference type="Pfam" id="PF02353">
    <property type="entry name" value="CMAS"/>
    <property type="match status" value="1"/>
</dbReference>
<dbReference type="GO" id="GO:0032259">
    <property type="term" value="P:methylation"/>
    <property type="evidence" value="ECO:0007669"/>
    <property type="project" value="UniProtKB-KW"/>
</dbReference>
<keyword evidence="2 6" id="KW-0489">Methyltransferase</keyword>
<keyword evidence="4" id="KW-0949">S-adenosyl-L-methionine</keyword>
<evidence type="ECO:0000313" key="6">
    <source>
        <dbReference type="EMBL" id="MBB6038587.1"/>
    </source>
</evidence>
<reference evidence="6 7" key="1">
    <citation type="submission" date="2020-08" db="EMBL/GenBank/DDBJ databases">
        <title>Genomic Encyclopedia of Type Strains, Phase IV (KMG-IV): sequencing the most valuable type-strain genomes for metagenomic binning, comparative biology and taxonomic classification.</title>
        <authorList>
            <person name="Goeker M."/>
        </authorList>
    </citation>
    <scope>NUCLEOTIDE SEQUENCE [LARGE SCALE GENOMIC DNA]</scope>
    <source>
        <strain evidence="6 7">YIM 65646</strain>
    </source>
</reference>
<comment type="similarity">
    <text evidence="1">Belongs to the CFA/CMAS family.</text>
</comment>
<comment type="caution">
    <text evidence="6">The sequence shown here is derived from an EMBL/GenBank/DDBJ whole genome shotgun (WGS) entry which is preliminary data.</text>
</comment>
<dbReference type="PANTHER" id="PTHR43667:SF1">
    <property type="entry name" value="CYCLOPROPANE-FATTY-ACYL-PHOSPHOLIPID SYNTHASE"/>
    <property type="match status" value="1"/>
</dbReference>
<dbReference type="SUPFAM" id="SSF53335">
    <property type="entry name" value="S-adenosyl-L-methionine-dependent methyltransferases"/>
    <property type="match status" value="1"/>
</dbReference>
<keyword evidence="5" id="KW-0443">Lipid metabolism</keyword>
<dbReference type="InterPro" id="IPR050723">
    <property type="entry name" value="CFA/CMAS"/>
</dbReference>
<evidence type="ECO:0000256" key="1">
    <source>
        <dbReference type="ARBA" id="ARBA00010815"/>
    </source>
</evidence>
<evidence type="ECO:0000256" key="5">
    <source>
        <dbReference type="ARBA" id="ARBA00023098"/>
    </source>
</evidence>
<evidence type="ECO:0000313" key="7">
    <source>
        <dbReference type="Proteomes" id="UP000548476"/>
    </source>
</evidence>
<dbReference type="InterPro" id="IPR003333">
    <property type="entry name" value="CMAS"/>
</dbReference>
<dbReference type="PIRSF" id="PIRSF003085">
    <property type="entry name" value="CMAS"/>
    <property type="match status" value="1"/>
</dbReference>
<accession>A0A841FZ08</accession>
<dbReference type="AlphaFoldDB" id="A0A841FZ08"/>
<evidence type="ECO:0000256" key="3">
    <source>
        <dbReference type="ARBA" id="ARBA00022679"/>
    </source>
</evidence>
<dbReference type="GO" id="GO:0008825">
    <property type="term" value="F:cyclopropane-fatty-acyl-phospholipid synthase activity"/>
    <property type="evidence" value="ECO:0007669"/>
    <property type="project" value="UniProtKB-EC"/>
</dbReference>
<protein>
    <submittedName>
        <fullName evidence="6">Cyclopropane-fatty-acyl-phospholipid synthase</fullName>
        <ecNumber evidence="6">2.1.1.79</ecNumber>
    </submittedName>
</protein>
<evidence type="ECO:0000256" key="2">
    <source>
        <dbReference type="ARBA" id="ARBA00022603"/>
    </source>
</evidence>
<sequence length="432" mass="46842">MSHAQKLAEAFEKVAGFGLPIGLKAWDGSTAGPGTGPGTGPVAVLNSPRALRWMLWYPAELALAHAYVSGDLDVIGDLGEGLRTMWTAAAQRTSPRRGRARALASAARLAWSLGVVGAKPKAPEATADLDGEVNSRDRDRAAIGHHYDLSNRFYGLLLDPTMAYSCAYWTRDEPGYGLEQAQRDKLDLVCRKLGLRPGMRLLDVGCGWGSLSLYAGLIYGVEVTALTLSRQQHAHVRDRVADLGLGDRVEVHHLDWRDLPDGDFDAVAAIEMGEHVGEGNYPRFAERLGSLLVPGGRLLIQQMSRAAGTAPGGGPFIETYIAPDMHMRPVGRTVDILESRGLEVRDVEAMREHYVRTVDVWIETLEERWGDFVALAGVETARVWRLYLIGGRLAFEQGRMGVDQILAVRPGPLGASGVPATRAWALGEVPGV</sequence>
<name>A0A841FZ08_9ACTN</name>
<dbReference type="GO" id="GO:0008610">
    <property type="term" value="P:lipid biosynthetic process"/>
    <property type="evidence" value="ECO:0007669"/>
    <property type="project" value="InterPro"/>
</dbReference>
<organism evidence="6 7">
    <name type="scientific">Phytomonospora endophytica</name>
    <dbReference type="NCBI Taxonomy" id="714109"/>
    <lineage>
        <taxon>Bacteria</taxon>
        <taxon>Bacillati</taxon>
        <taxon>Actinomycetota</taxon>
        <taxon>Actinomycetes</taxon>
        <taxon>Micromonosporales</taxon>
        <taxon>Micromonosporaceae</taxon>
        <taxon>Phytomonospora</taxon>
    </lineage>
</organism>
<evidence type="ECO:0000256" key="4">
    <source>
        <dbReference type="ARBA" id="ARBA00022691"/>
    </source>
</evidence>
<keyword evidence="3 6" id="KW-0808">Transferase</keyword>
<dbReference type="EMBL" id="JACHGT010000017">
    <property type="protein sequence ID" value="MBB6038587.1"/>
    <property type="molecule type" value="Genomic_DNA"/>
</dbReference>